<dbReference type="EMBL" id="WUUQ01000007">
    <property type="protein sequence ID" value="MXQ74402.1"/>
    <property type="molecule type" value="Genomic_DNA"/>
</dbReference>
<evidence type="ECO:0000259" key="5">
    <source>
        <dbReference type="PROSITE" id="PS51096"/>
    </source>
</evidence>
<dbReference type="InterPro" id="IPR027417">
    <property type="entry name" value="P-loop_NTPase"/>
</dbReference>
<name>A0A6N8U908_9FIRM</name>
<gene>
    <name evidence="7" type="ORF">GSF08_10745</name>
</gene>
<dbReference type="CDD" id="cd00009">
    <property type="entry name" value="AAA"/>
    <property type="match status" value="1"/>
</dbReference>
<evidence type="ECO:0000259" key="6">
    <source>
        <dbReference type="PROSITE" id="PS51372"/>
    </source>
</evidence>
<sequence length="921" mass="105553">MKEQIWEIVRQATGKLDDKAANAVAISQRMNASRNVVSQYLNEYYSDGLLVKINTRPVVFFDRQVLEEHFAVNLEQSEYTSLHDLHEDIENSRNHDFENLIGYDESLSTVVNQCRATISYPPDGLPLLLYGPTGTGKSLIAQTMYEYCVHQGLVAEDKQFLILNCSEYANNPELLAANLFGYKKGAFTGADKDHPGLLKLAEGGVLFLDEVHALKADCQEKLFLYMDKGIYHMVGDNERWHHSHVRLLFATTEDPQKVLLKTLLRRIPMIVTLPSLQERGVHERIQLIYHLFKKEQKRLGKRIEFSNIVYNALVSTIFPGNIGDLKNCVQASCINAYYNSDPQGSILQIHAYHLPGNLIDMEELQKQKGLDNQAAMIPLEDLRKYINHDRGQVHLNNTVLDAHDRFHKTEISFADFLDQSFQALTSYNDNIIYQKHVKQSSGFTYIQSMLQHIFTIVSDRYGFKISNNDLLTFATYIHDYTRYNYELRNYYESRREAIEQLRDDLNEHLHREYLIATELAENIRANADVDLDEMATDVLTLYLKKFNRVTDMNKRIGIIVAHGYSTASSIADAANRLLDQYLFDALDMPLQASTQEIVAQLNEHLHKIGNYEEIVLLVDMGSLEEIHKQITSQAYANIGIINNVTIKMALEVGNGIRLGESLEAIFTKVEQAALPTHHIIHYHHKDPVILCSCASGLGTAERLKSILEESIPKSLTVKILTYDYNELIEKQLNASFFDQYEVICIVGTLNPNLNDVPFLPIEDLIINVSLDKLHHYFKDYLSIDEMKTFKTNILKNFSLTNIMNSLTILNPTKLLEQVATAIDELQQMLDTSFSNNTCVGMYVHVCCLIERLVMHQEIDTYPHQETFIVKHQDFIHCVKQTFHAIEAYYRIDITPSEIGFLYDYVENDHPGVITESEENTL</sequence>
<dbReference type="SUPFAM" id="SSF63520">
    <property type="entry name" value="PTS-regulatory domain, PRD"/>
    <property type="match status" value="1"/>
</dbReference>
<dbReference type="SMART" id="SM00382">
    <property type="entry name" value="AAA"/>
    <property type="match status" value="1"/>
</dbReference>
<comment type="caution">
    <text evidence="7">The sequence shown here is derived from an EMBL/GenBank/DDBJ whole genome shotgun (WGS) entry which is preliminary data.</text>
</comment>
<dbReference type="SUPFAM" id="SSF52540">
    <property type="entry name" value="P-loop containing nucleoside triphosphate hydrolases"/>
    <property type="match status" value="1"/>
</dbReference>
<dbReference type="GO" id="GO:0016740">
    <property type="term" value="F:transferase activity"/>
    <property type="evidence" value="ECO:0007669"/>
    <property type="project" value="UniProtKB-KW"/>
</dbReference>
<feature type="domain" description="PRD" evidence="6">
    <location>
        <begin position="809"/>
        <end position="915"/>
    </location>
</feature>
<dbReference type="SUPFAM" id="SSF53062">
    <property type="entry name" value="PTS system fructose IIA component-like"/>
    <property type="match status" value="1"/>
</dbReference>
<proteinExistence type="predicted"/>
<dbReference type="PROSITE" id="PS51096">
    <property type="entry name" value="PTS_EIIA_TYPE_4"/>
    <property type="match status" value="1"/>
</dbReference>
<organism evidence="7 8">
    <name type="scientific">Copranaerobaculum intestinale</name>
    <dbReference type="NCBI Taxonomy" id="2692629"/>
    <lineage>
        <taxon>Bacteria</taxon>
        <taxon>Bacillati</taxon>
        <taxon>Bacillota</taxon>
        <taxon>Erysipelotrichia</taxon>
        <taxon>Erysipelotrichales</taxon>
        <taxon>Erysipelotrichaceae</taxon>
        <taxon>Copranaerobaculum</taxon>
    </lineage>
</organism>
<dbReference type="InterPro" id="IPR002078">
    <property type="entry name" value="Sigma_54_int"/>
</dbReference>
<dbReference type="PANTHER" id="PTHR32071">
    <property type="entry name" value="TRANSCRIPTIONAL REGULATORY PROTEIN"/>
    <property type="match status" value="1"/>
</dbReference>
<dbReference type="InterPro" id="IPR036662">
    <property type="entry name" value="PTS_EIIA_man-typ_sf"/>
</dbReference>
<dbReference type="InterPro" id="IPR004701">
    <property type="entry name" value="PTS_EIIA_man-typ"/>
</dbReference>
<dbReference type="InterPro" id="IPR003593">
    <property type="entry name" value="AAA+_ATPase"/>
</dbReference>
<dbReference type="PROSITE" id="PS50045">
    <property type="entry name" value="SIGMA54_INTERACT_4"/>
    <property type="match status" value="1"/>
</dbReference>
<dbReference type="RefSeq" id="WP_160625790.1">
    <property type="nucleotide sequence ID" value="NZ_WUUQ01000007.1"/>
</dbReference>
<feature type="domain" description="Sigma-54 factor interaction" evidence="4">
    <location>
        <begin position="100"/>
        <end position="334"/>
    </location>
</feature>
<evidence type="ECO:0000313" key="7">
    <source>
        <dbReference type="EMBL" id="MXQ74402.1"/>
    </source>
</evidence>
<dbReference type="Pfam" id="PF00874">
    <property type="entry name" value="PRD"/>
    <property type="match status" value="1"/>
</dbReference>
<accession>A0A6N8U908</accession>
<dbReference type="Gene3D" id="3.40.50.510">
    <property type="entry name" value="Phosphotransferase system, mannose-type IIA component"/>
    <property type="match status" value="1"/>
</dbReference>
<evidence type="ECO:0000313" key="8">
    <source>
        <dbReference type="Proteomes" id="UP000434036"/>
    </source>
</evidence>
<evidence type="ECO:0000256" key="2">
    <source>
        <dbReference type="ARBA" id="ARBA00022741"/>
    </source>
</evidence>
<protein>
    <submittedName>
        <fullName evidence="7">PRD domain-containing protein</fullName>
    </submittedName>
</protein>
<evidence type="ECO:0000259" key="4">
    <source>
        <dbReference type="PROSITE" id="PS50045"/>
    </source>
</evidence>
<dbReference type="GO" id="GO:0006355">
    <property type="term" value="P:regulation of DNA-templated transcription"/>
    <property type="evidence" value="ECO:0007669"/>
    <property type="project" value="InterPro"/>
</dbReference>
<reference evidence="7 8" key="2">
    <citation type="submission" date="2020-01" db="EMBL/GenBank/DDBJ databases">
        <title>Clostridiaceae sp. nov. isolated from the gut of human by culturomics.</title>
        <authorList>
            <person name="Chang Y."/>
        </authorList>
    </citation>
    <scope>NUCLEOTIDE SEQUENCE [LARGE SCALE GENOMIC DNA]</scope>
    <source>
        <strain evidence="7 8">DONG20-135</strain>
    </source>
</reference>
<feature type="domain" description="PTS EIIA type-4" evidence="5">
    <location>
        <begin position="554"/>
        <end position="677"/>
    </location>
</feature>
<dbReference type="InterPro" id="IPR036634">
    <property type="entry name" value="PRD_sf"/>
</dbReference>
<dbReference type="Proteomes" id="UP000434036">
    <property type="component" value="Unassembled WGS sequence"/>
</dbReference>
<dbReference type="AlphaFoldDB" id="A0A6N8U908"/>
<dbReference type="InterPro" id="IPR011608">
    <property type="entry name" value="PRD"/>
</dbReference>
<dbReference type="Gene3D" id="1.10.1790.10">
    <property type="entry name" value="PRD domain"/>
    <property type="match status" value="1"/>
</dbReference>
<dbReference type="PANTHER" id="PTHR32071:SF38">
    <property type="entry name" value="PSP OPERON TRANSCRIPTIONAL ACTIVATOR"/>
    <property type="match status" value="1"/>
</dbReference>
<keyword evidence="1" id="KW-0808">Transferase</keyword>
<reference evidence="7 8" key="1">
    <citation type="submission" date="2019-12" db="EMBL/GenBank/DDBJ databases">
        <authorList>
            <person name="Yang R."/>
        </authorList>
    </citation>
    <scope>NUCLEOTIDE SEQUENCE [LARGE SCALE GENOMIC DNA]</scope>
    <source>
        <strain evidence="7 8">DONG20-135</strain>
    </source>
</reference>
<evidence type="ECO:0000256" key="3">
    <source>
        <dbReference type="ARBA" id="ARBA00022840"/>
    </source>
</evidence>
<dbReference type="GO" id="GO:0016020">
    <property type="term" value="C:membrane"/>
    <property type="evidence" value="ECO:0007669"/>
    <property type="project" value="InterPro"/>
</dbReference>
<keyword evidence="2" id="KW-0547">Nucleotide-binding</keyword>
<dbReference type="GO" id="GO:0009401">
    <property type="term" value="P:phosphoenolpyruvate-dependent sugar phosphotransferase system"/>
    <property type="evidence" value="ECO:0007669"/>
    <property type="project" value="InterPro"/>
</dbReference>
<dbReference type="Gene3D" id="3.40.50.300">
    <property type="entry name" value="P-loop containing nucleotide triphosphate hydrolases"/>
    <property type="match status" value="1"/>
</dbReference>
<keyword evidence="8" id="KW-1185">Reference proteome</keyword>
<dbReference type="GO" id="GO:0005524">
    <property type="term" value="F:ATP binding"/>
    <property type="evidence" value="ECO:0007669"/>
    <property type="project" value="UniProtKB-KW"/>
</dbReference>
<evidence type="ECO:0000256" key="1">
    <source>
        <dbReference type="ARBA" id="ARBA00022679"/>
    </source>
</evidence>
<dbReference type="Pfam" id="PF03610">
    <property type="entry name" value="EIIA-man"/>
    <property type="match status" value="1"/>
</dbReference>
<keyword evidence="3" id="KW-0067">ATP-binding</keyword>
<dbReference type="Pfam" id="PF00158">
    <property type="entry name" value="Sigma54_activat"/>
    <property type="match status" value="1"/>
</dbReference>
<dbReference type="PROSITE" id="PS51372">
    <property type="entry name" value="PRD_2"/>
    <property type="match status" value="1"/>
</dbReference>